<accession>H6D594</accession>
<evidence type="ECO:0000313" key="2">
    <source>
        <dbReference type="EMBL" id="AEZ53970.1"/>
    </source>
</evidence>
<organism evidence="2">
    <name type="scientific">Streptomyces albus</name>
    <dbReference type="NCBI Taxonomy" id="1888"/>
    <lineage>
        <taxon>Bacteria</taxon>
        <taxon>Bacillati</taxon>
        <taxon>Actinomycetota</taxon>
        <taxon>Actinomycetes</taxon>
        <taxon>Kitasatosporales</taxon>
        <taxon>Streptomycetaceae</taxon>
        <taxon>Streptomyces</taxon>
    </lineage>
</organism>
<evidence type="ECO:0000256" key="1">
    <source>
        <dbReference type="SAM" id="MobiDB-lite"/>
    </source>
</evidence>
<dbReference type="GO" id="GO:0050660">
    <property type="term" value="F:flavin adenine dinucleotide binding"/>
    <property type="evidence" value="ECO:0007669"/>
    <property type="project" value="InterPro"/>
</dbReference>
<dbReference type="InterPro" id="IPR009100">
    <property type="entry name" value="AcylCoA_DH/oxidase_NM_dom_sf"/>
</dbReference>
<dbReference type="Gene3D" id="2.40.110.10">
    <property type="entry name" value="Butyryl-CoA Dehydrogenase, subunit A, domain 2"/>
    <property type="match status" value="1"/>
</dbReference>
<dbReference type="Gene3D" id="1.10.540.10">
    <property type="entry name" value="Acyl-CoA dehydrogenase/oxidase, N-terminal domain"/>
    <property type="match status" value="1"/>
</dbReference>
<dbReference type="GO" id="GO:0016627">
    <property type="term" value="F:oxidoreductase activity, acting on the CH-CH group of donors"/>
    <property type="evidence" value="ECO:0007669"/>
    <property type="project" value="InterPro"/>
</dbReference>
<feature type="region of interest" description="Disordered" evidence="1">
    <location>
        <begin position="197"/>
        <end position="216"/>
    </location>
</feature>
<sequence length="572" mass="59499">MVSTRAGAPGTGVARRPEPPPVRAARLEDLLGDPAAHRPAGHRALLAADRRGRPPAEAEALLDDFGMGAELVPRALGGHFDSAEGLLRILRPAARRDLALGAGALDSFAAASPVWAAGRPDQRAALAALLRSGERAALAAPAGLADHTLQVRGPGLHGAASGIAQLPRARALVVFPRREPERTGHTALLLDPAALPPDRARLRPRPPGPGLRHIPYGDLEFTDCPVPGGSLLGDPGDGMPLALRSLRTARTLTAALCVGAADTALRTAALTGRPDHDSRGPQAGSERRDPRRTAAVLSAAFADLLLCDSLALAATRALHLRPAESALCSTAAASLLPRLLRGTLQDLSTLLGARILGEEGGAGILAKHLRDLPALGAAARCRAALIPQLPLLARESWSREPEPSGELFHPGGPLPPFAHAPLTTAARRDVLGAALLATAEQPFPDDPAGRALATLTRQLRADLLDLRDTARALPAPRPGHAAAPAWFSLADRCVLLLAAGAVLGVWRHRRAAGDPFLADPAWAATALHRLAVRLGAPAVDLPASCTARLHAEVLARCARRESLDLYRTALAG</sequence>
<feature type="region of interest" description="Disordered" evidence="1">
    <location>
        <begin position="1"/>
        <end position="22"/>
    </location>
</feature>
<dbReference type="SUPFAM" id="SSF56645">
    <property type="entry name" value="Acyl-CoA dehydrogenase NM domain-like"/>
    <property type="match status" value="1"/>
</dbReference>
<dbReference type="InterPro" id="IPR046373">
    <property type="entry name" value="Acyl-CoA_Oxase/DH_mid-dom_sf"/>
</dbReference>
<name>H6D594_9ACTN</name>
<proteinExistence type="predicted"/>
<feature type="region of interest" description="Disordered" evidence="1">
    <location>
        <begin position="269"/>
        <end position="291"/>
    </location>
</feature>
<dbReference type="InterPro" id="IPR037069">
    <property type="entry name" value="AcylCoA_DH/ox_N_sf"/>
</dbReference>
<dbReference type="EMBL" id="JN033543">
    <property type="protein sequence ID" value="AEZ53970.1"/>
    <property type="molecule type" value="Genomic_DNA"/>
</dbReference>
<protein>
    <submittedName>
        <fullName evidence="2">Putative acyl-CoA dehydrogenase</fullName>
    </submittedName>
</protein>
<dbReference type="Gene3D" id="1.20.140.10">
    <property type="entry name" value="Butyryl-CoA Dehydrogenase, subunit A, domain 3"/>
    <property type="match status" value="1"/>
</dbReference>
<dbReference type="AlphaFoldDB" id="H6D594"/>
<feature type="compositionally biased region" description="Basic and acidic residues" evidence="1">
    <location>
        <begin position="273"/>
        <end position="291"/>
    </location>
</feature>
<reference evidence="2" key="1">
    <citation type="journal article" date="2012" name="Appl. Environ. Microbiol.">
        <title>Cloning and Characterization of the Polyether Salinomycin Biosynthesis Gene Cluster of Streptomyces albus XM211.</title>
        <authorList>
            <person name="Jiang C."/>
            <person name="Wang H."/>
            <person name="Kang Q."/>
            <person name="Liu J."/>
            <person name="Bai L."/>
        </authorList>
    </citation>
    <scope>NUCLEOTIDE SEQUENCE</scope>
    <source>
        <strain evidence="2">XM211</strain>
    </source>
</reference>